<comment type="similarity">
    <text evidence="1">Belongs to the PPR family. PCMP-H subfamily.</text>
</comment>
<dbReference type="InterPro" id="IPR046848">
    <property type="entry name" value="E_motif"/>
</dbReference>
<dbReference type="InParanoid" id="A0A2G5EKH8"/>
<feature type="repeat" description="PPR" evidence="3">
    <location>
        <begin position="123"/>
        <end position="157"/>
    </location>
</feature>
<dbReference type="Gene3D" id="1.25.40.10">
    <property type="entry name" value="Tetratricopeptide repeat domain"/>
    <property type="match status" value="5"/>
</dbReference>
<dbReference type="Pfam" id="PF01535">
    <property type="entry name" value="PPR"/>
    <property type="match status" value="4"/>
</dbReference>
<accession>A0A2G5EKH8</accession>
<feature type="repeat" description="PPR" evidence="3">
    <location>
        <begin position="225"/>
        <end position="259"/>
    </location>
</feature>
<dbReference type="OrthoDB" id="185373at2759"/>
<evidence type="ECO:0000259" key="4">
    <source>
        <dbReference type="Pfam" id="PF14432"/>
    </source>
</evidence>
<feature type="repeat" description="PPR" evidence="3">
    <location>
        <begin position="429"/>
        <end position="463"/>
    </location>
</feature>
<dbReference type="EMBL" id="KZ305024">
    <property type="protein sequence ID" value="PIA56243.1"/>
    <property type="molecule type" value="Genomic_DNA"/>
</dbReference>
<dbReference type="Pfam" id="PF20431">
    <property type="entry name" value="E_motif"/>
    <property type="match status" value="1"/>
</dbReference>
<dbReference type="InterPro" id="IPR011990">
    <property type="entry name" value="TPR-like_helical_dom_sf"/>
</dbReference>
<feature type="domain" description="DYW" evidence="4">
    <location>
        <begin position="643"/>
        <end position="736"/>
    </location>
</feature>
<dbReference type="GO" id="GO:0003723">
    <property type="term" value="F:RNA binding"/>
    <property type="evidence" value="ECO:0007669"/>
    <property type="project" value="InterPro"/>
</dbReference>
<dbReference type="InterPro" id="IPR032867">
    <property type="entry name" value="DYW_dom"/>
</dbReference>
<protein>
    <recommendedName>
        <fullName evidence="4">DYW domain-containing protein</fullName>
    </recommendedName>
</protein>
<dbReference type="FunCoup" id="A0A2G5EKH8">
    <property type="interactions" value="19"/>
</dbReference>
<proteinExistence type="inferred from homology"/>
<dbReference type="Pfam" id="PF13041">
    <property type="entry name" value="PPR_2"/>
    <property type="match status" value="3"/>
</dbReference>
<dbReference type="FunFam" id="1.25.40.10:FF:000144">
    <property type="entry name" value="Pentatricopeptide repeat-containing protein, mitochondrial"/>
    <property type="match status" value="1"/>
</dbReference>
<dbReference type="Proteomes" id="UP000230069">
    <property type="component" value="Unassembled WGS sequence"/>
</dbReference>
<dbReference type="InterPro" id="IPR002885">
    <property type="entry name" value="PPR_rpt"/>
</dbReference>
<evidence type="ECO:0000313" key="5">
    <source>
        <dbReference type="EMBL" id="PIA56243.1"/>
    </source>
</evidence>
<dbReference type="InterPro" id="IPR046849">
    <property type="entry name" value="E2_motif"/>
</dbReference>
<dbReference type="GO" id="GO:0008270">
    <property type="term" value="F:zinc ion binding"/>
    <property type="evidence" value="ECO:0007669"/>
    <property type="project" value="InterPro"/>
</dbReference>
<reference evidence="5 6" key="1">
    <citation type="submission" date="2017-09" db="EMBL/GenBank/DDBJ databases">
        <title>WGS assembly of Aquilegia coerulea Goldsmith.</title>
        <authorList>
            <person name="Hodges S."/>
            <person name="Kramer E."/>
            <person name="Nordborg M."/>
            <person name="Tomkins J."/>
            <person name="Borevitz J."/>
            <person name="Derieg N."/>
            <person name="Yan J."/>
            <person name="Mihaltcheva S."/>
            <person name="Hayes R.D."/>
            <person name="Rokhsar D."/>
        </authorList>
    </citation>
    <scope>NUCLEOTIDE SEQUENCE [LARGE SCALE GENOMIC DNA]</scope>
    <source>
        <strain evidence="6">cv. Goldsmith</strain>
    </source>
</reference>
<dbReference type="NCBIfam" id="TIGR00756">
    <property type="entry name" value="PPR"/>
    <property type="match status" value="5"/>
</dbReference>
<dbReference type="FunFam" id="1.25.40.10:FF:000351">
    <property type="entry name" value="Pentatricopeptide repeat-containing protein"/>
    <property type="match status" value="1"/>
</dbReference>
<dbReference type="Pfam" id="PF13812">
    <property type="entry name" value="PPR_3"/>
    <property type="match status" value="1"/>
</dbReference>
<keyword evidence="6" id="KW-1185">Reference proteome</keyword>
<dbReference type="InterPro" id="IPR046960">
    <property type="entry name" value="PPR_At4g14850-like_plant"/>
</dbReference>
<dbReference type="Pfam" id="PF20430">
    <property type="entry name" value="Eplus_motif"/>
    <property type="match status" value="1"/>
</dbReference>
<dbReference type="PANTHER" id="PTHR47926:SF342">
    <property type="entry name" value="TETRATRICOPEPTIDE-LIKE HELICAL DOMAIN-CONTAINING PROTEIN-RELATED"/>
    <property type="match status" value="1"/>
</dbReference>
<dbReference type="Pfam" id="PF14432">
    <property type="entry name" value="DYW_deaminase"/>
    <property type="match status" value="1"/>
</dbReference>
<evidence type="ECO:0000313" key="6">
    <source>
        <dbReference type="Proteomes" id="UP000230069"/>
    </source>
</evidence>
<dbReference type="FunFam" id="1.25.40.10:FF:001767">
    <property type="entry name" value="Pentatricopeptide repeat-containing protein At5g15340, mitochondrial"/>
    <property type="match status" value="1"/>
</dbReference>
<dbReference type="STRING" id="218851.A0A2G5EKH8"/>
<feature type="repeat" description="PPR" evidence="3">
    <location>
        <begin position="464"/>
        <end position="494"/>
    </location>
</feature>
<dbReference type="FunFam" id="1.25.40.10:FF:000285">
    <property type="entry name" value="Pentatricopeptide repeat-containing protein, chloroplastic"/>
    <property type="match status" value="1"/>
</dbReference>
<organism evidence="5 6">
    <name type="scientific">Aquilegia coerulea</name>
    <name type="common">Rocky mountain columbine</name>
    <dbReference type="NCBI Taxonomy" id="218851"/>
    <lineage>
        <taxon>Eukaryota</taxon>
        <taxon>Viridiplantae</taxon>
        <taxon>Streptophyta</taxon>
        <taxon>Embryophyta</taxon>
        <taxon>Tracheophyta</taxon>
        <taxon>Spermatophyta</taxon>
        <taxon>Magnoliopsida</taxon>
        <taxon>Ranunculales</taxon>
        <taxon>Ranunculaceae</taxon>
        <taxon>Thalictroideae</taxon>
        <taxon>Aquilegia</taxon>
    </lineage>
</organism>
<dbReference type="PROSITE" id="PS51375">
    <property type="entry name" value="PPR"/>
    <property type="match status" value="5"/>
</dbReference>
<evidence type="ECO:0000256" key="1">
    <source>
        <dbReference type="ARBA" id="ARBA00006643"/>
    </source>
</evidence>
<sequence length="736" mass="82904">MYLCPKIAFKRSVSFNSFSNLFFRFFQTTLPNQLPNHLNTNNSKLDLPSLDGTSTSQLFQTYTNHLRQCAERKSLAEVKTIHLHMNKSGFPHLSLGNKLIHAYLKCDSIDDARKLFDEMPQRHIVIWNSMISTYIRQKRSREGIHLFEMMVLEGVIADEFTFSSVFKGFADLGLLHEGRKAHGRLLVSGLEVSNVFVGSALVDMYSKFGKMRESRLLFDRIVEKDVVLATALIVGYTQYGEDGEALQVFRDVVIEGIKPNDYTFSSVLIACGNLADMCIGKQIHSLVLKYGFEAAVASRTSLLTMYSKCGLIDDCLKVFDRFANANLVTWTSVIMGLVQNGREESALLMFRQMIQCAISPNAFTLSTALRACSTLAMFVEGKQIHALIMKSGYNTDRFTVAALVDMYGKCGNTEMAISVFSGLELDELDVVSVNSMIYSYAQGGYGIEAVRLYDQMQYFGFEPNDVTYVSVLSACSNAGLLDEGCRIFSSLKSNVRIEPSRDHYACMVDLLGRAGRFEEAEALIAQVKNPDVVLWRTLLGACKIHGKVELGERITSKILEIEPGDEGAHILLTNIYASAGHWNEVTKMKIIMKEMKLKKSPAMSWIEIDKNVHTFMAGDLSHPRAIEIDKELESLNEKIKVMGYLPDTSFVLQDLNEKEKERSLNYHSEKLTIAFGLLSSRKKTTCIRIFKNLRVCGDCHTWIKFVSKVVGREIIARDAKRFHQFKDGLCSCGDYW</sequence>
<evidence type="ECO:0000256" key="3">
    <source>
        <dbReference type="PROSITE-ProRule" id="PRU00708"/>
    </source>
</evidence>
<evidence type="ECO:0000256" key="2">
    <source>
        <dbReference type="ARBA" id="ARBA00022737"/>
    </source>
</evidence>
<name>A0A2G5EKH8_AQUCA</name>
<feature type="repeat" description="PPR" evidence="3">
    <location>
        <begin position="326"/>
        <end position="360"/>
    </location>
</feature>
<dbReference type="AlphaFoldDB" id="A0A2G5EKH8"/>
<dbReference type="PANTHER" id="PTHR47926">
    <property type="entry name" value="PENTATRICOPEPTIDE REPEAT-CONTAINING PROTEIN"/>
    <property type="match status" value="1"/>
</dbReference>
<dbReference type="GO" id="GO:0009451">
    <property type="term" value="P:RNA modification"/>
    <property type="evidence" value="ECO:0007669"/>
    <property type="project" value="InterPro"/>
</dbReference>
<gene>
    <name evidence="5" type="ORF">AQUCO_00700526v1</name>
</gene>
<keyword evidence="2" id="KW-0677">Repeat</keyword>